<sequence length="63" mass="7502">MGQEHFVRHYFGLTGTHLGRLRTHFHHWMNYHRMNLGQLICIKPVFGSQLCDHTLPKKLTNVF</sequence>
<protein>
    <submittedName>
        <fullName evidence="1">Uncharacterized protein</fullName>
    </submittedName>
</protein>
<dbReference type="Proteomes" id="UP001152888">
    <property type="component" value="Unassembled WGS sequence"/>
</dbReference>
<dbReference type="AlphaFoldDB" id="A0A9P0NZY7"/>
<evidence type="ECO:0000313" key="2">
    <source>
        <dbReference type="Proteomes" id="UP001152888"/>
    </source>
</evidence>
<keyword evidence="2" id="KW-1185">Reference proteome</keyword>
<evidence type="ECO:0000313" key="1">
    <source>
        <dbReference type="EMBL" id="CAH1961323.1"/>
    </source>
</evidence>
<proteinExistence type="predicted"/>
<accession>A0A9P0NZY7</accession>
<gene>
    <name evidence="1" type="ORF">ACAOBT_LOCUS4095</name>
</gene>
<comment type="caution">
    <text evidence="1">The sequence shown here is derived from an EMBL/GenBank/DDBJ whole genome shotgun (WGS) entry which is preliminary data.</text>
</comment>
<dbReference type="EMBL" id="CAKOFQ010006694">
    <property type="protein sequence ID" value="CAH1961323.1"/>
    <property type="molecule type" value="Genomic_DNA"/>
</dbReference>
<reference evidence="1" key="1">
    <citation type="submission" date="2022-03" db="EMBL/GenBank/DDBJ databases">
        <authorList>
            <person name="Sayadi A."/>
        </authorList>
    </citation>
    <scope>NUCLEOTIDE SEQUENCE</scope>
</reference>
<name>A0A9P0NZY7_ACAOB</name>
<organism evidence="1 2">
    <name type="scientific">Acanthoscelides obtectus</name>
    <name type="common">Bean weevil</name>
    <name type="synonym">Bruchus obtectus</name>
    <dbReference type="NCBI Taxonomy" id="200917"/>
    <lineage>
        <taxon>Eukaryota</taxon>
        <taxon>Metazoa</taxon>
        <taxon>Ecdysozoa</taxon>
        <taxon>Arthropoda</taxon>
        <taxon>Hexapoda</taxon>
        <taxon>Insecta</taxon>
        <taxon>Pterygota</taxon>
        <taxon>Neoptera</taxon>
        <taxon>Endopterygota</taxon>
        <taxon>Coleoptera</taxon>
        <taxon>Polyphaga</taxon>
        <taxon>Cucujiformia</taxon>
        <taxon>Chrysomeloidea</taxon>
        <taxon>Chrysomelidae</taxon>
        <taxon>Bruchinae</taxon>
        <taxon>Bruchini</taxon>
        <taxon>Acanthoscelides</taxon>
    </lineage>
</organism>